<protein>
    <submittedName>
        <fullName evidence="2">Uncharacterized protein</fullName>
    </submittedName>
</protein>
<reference evidence="2 3" key="1">
    <citation type="submission" date="2016-10" db="EMBL/GenBank/DDBJ databases">
        <authorList>
            <person name="de Groot N.N."/>
        </authorList>
    </citation>
    <scope>NUCLEOTIDE SEQUENCE [LARGE SCALE GENOMIC DNA]</scope>
    <source>
        <strain evidence="2 3">DSM 16957</strain>
    </source>
</reference>
<evidence type="ECO:0000313" key="3">
    <source>
        <dbReference type="Proteomes" id="UP000199603"/>
    </source>
</evidence>
<dbReference type="Proteomes" id="UP000199603">
    <property type="component" value="Unassembled WGS sequence"/>
</dbReference>
<keyword evidence="1" id="KW-0175">Coiled coil</keyword>
<dbReference type="OrthoDB" id="5966755at2"/>
<sequence>MELILAVFAAFALIGMVAWIPFQRAASRQRALIRLLEGADEMEQLLHRTRERMSAMQAVVGRVPADIGAVARASLDADQRVQQALRDLLEHRLWISRHGATASLQELKQAEAALQRARATIASQLERLESAGAELDGATQAVIEQAAREPAALRRSPD</sequence>
<organism evidence="2 3">
    <name type="scientific">Aquimonas voraii</name>
    <dbReference type="NCBI Taxonomy" id="265719"/>
    <lineage>
        <taxon>Bacteria</taxon>
        <taxon>Pseudomonadati</taxon>
        <taxon>Pseudomonadota</taxon>
        <taxon>Gammaproteobacteria</taxon>
        <taxon>Lysobacterales</taxon>
        <taxon>Lysobacteraceae</taxon>
        <taxon>Aquimonas</taxon>
    </lineage>
</organism>
<accession>A0A1G6RRG5</accession>
<evidence type="ECO:0000256" key="1">
    <source>
        <dbReference type="SAM" id="Coils"/>
    </source>
</evidence>
<dbReference type="STRING" id="265719.SAMN04488509_10163"/>
<proteinExistence type="predicted"/>
<dbReference type="AlphaFoldDB" id="A0A1G6RRG5"/>
<evidence type="ECO:0000313" key="2">
    <source>
        <dbReference type="EMBL" id="SDD07290.1"/>
    </source>
</evidence>
<feature type="coiled-coil region" evidence="1">
    <location>
        <begin position="100"/>
        <end position="134"/>
    </location>
</feature>
<dbReference type="EMBL" id="FNAG01000001">
    <property type="protein sequence ID" value="SDD07290.1"/>
    <property type="molecule type" value="Genomic_DNA"/>
</dbReference>
<name>A0A1G6RRG5_9GAMM</name>
<dbReference type="RefSeq" id="WP_143006501.1">
    <property type="nucleotide sequence ID" value="NZ_FNAG01000001.1"/>
</dbReference>
<gene>
    <name evidence="2" type="ORF">SAMN04488509_10163</name>
</gene>
<keyword evidence="3" id="KW-1185">Reference proteome</keyword>